<evidence type="ECO:0000256" key="2">
    <source>
        <dbReference type="ARBA" id="ARBA00006375"/>
    </source>
</evidence>
<comment type="similarity">
    <text evidence="2">Belongs to the mitochondrial carrier (TC 2.A.29) family.</text>
</comment>
<dbReference type="PANTHER" id="PTHR45618">
    <property type="entry name" value="MITOCHONDRIAL DICARBOXYLATE CARRIER-RELATED"/>
    <property type="match status" value="1"/>
</dbReference>
<dbReference type="InterPro" id="IPR050391">
    <property type="entry name" value="Mito_Metabolite_Transporter"/>
</dbReference>
<feature type="non-terminal residue" evidence="8">
    <location>
        <position position="1"/>
    </location>
</feature>
<dbReference type="Pfam" id="PF00153">
    <property type="entry name" value="Mito_carr"/>
    <property type="match status" value="1"/>
</dbReference>
<dbReference type="InterPro" id="IPR023395">
    <property type="entry name" value="MCP_dom_sf"/>
</dbReference>
<comment type="caution">
    <text evidence="8">The sequence shown here is derived from an EMBL/GenBank/DDBJ whole genome shotgun (WGS) entry which is preliminary data.</text>
</comment>
<dbReference type="EMBL" id="BLLF01004765">
    <property type="protein sequence ID" value="GFH30205.1"/>
    <property type="molecule type" value="Genomic_DNA"/>
</dbReference>
<gene>
    <name evidence="8" type="ORF">HaLaN_29009</name>
</gene>
<proteinExistence type="inferred from homology"/>
<keyword evidence="7" id="KW-0472">Membrane</keyword>
<evidence type="ECO:0000313" key="9">
    <source>
        <dbReference type="Proteomes" id="UP000485058"/>
    </source>
</evidence>
<keyword evidence="9" id="KW-1185">Reference proteome</keyword>
<evidence type="ECO:0000256" key="6">
    <source>
        <dbReference type="ARBA" id="ARBA00022989"/>
    </source>
</evidence>
<evidence type="ECO:0000256" key="5">
    <source>
        <dbReference type="ARBA" id="ARBA00022737"/>
    </source>
</evidence>
<evidence type="ECO:0000256" key="1">
    <source>
        <dbReference type="ARBA" id="ARBA00004141"/>
    </source>
</evidence>
<keyword evidence="4" id="KW-0812">Transmembrane</keyword>
<dbReference type="AlphaFoldDB" id="A0A6A0ABT2"/>
<evidence type="ECO:0000313" key="8">
    <source>
        <dbReference type="EMBL" id="GFH30205.1"/>
    </source>
</evidence>
<comment type="subcellular location">
    <subcellularLocation>
        <location evidence="1">Membrane</location>
        <topology evidence="1">Multi-pass membrane protein</topology>
    </subcellularLocation>
</comment>
<keyword evidence="5" id="KW-0677">Repeat</keyword>
<organism evidence="8 9">
    <name type="scientific">Haematococcus lacustris</name>
    <name type="common">Green alga</name>
    <name type="synonym">Haematococcus pluvialis</name>
    <dbReference type="NCBI Taxonomy" id="44745"/>
    <lineage>
        <taxon>Eukaryota</taxon>
        <taxon>Viridiplantae</taxon>
        <taxon>Chlorophyta</taxon>
        <taxon>core chlorophytes</taxon>
        <taxon>Chlorophyceae</taxon>
        <taxon>CS clade</taxon>
        <taxon>Chlamydomonadales</taxon>
        <taxon>Haematococcaceae</taxon>
        <taxon>Haematococcus</taxon>
    </lineage>
</organism>
<keyword evidence="6" id="KW-1133">Transmembrane helix</keyword>
<keyword evidence="3" id="KW-0813">Transport</keyword>
<evidence type="ECO:0000256" key="7">
    <source>
        <dbReference type="ARBA" id="ARBA00023136"/>
    </source>
</evidence>
<accession>A0A6A0ABT2</accession>
<dbReference type="InterPro" id="IPR018108">
    <property type="entry name" value="MCP_transmembrane"/>
</dbReference>
<dbReference type="SUPFAM" id="SSF103506">
    <property type="entry name" value="Mitochondrial carrier"/>
    <property type="match status" value="1"/>
</dbReference>
<evidence type="ECO:0000256" key="3">
    <source>
        <dbReference type="ARBA" id="ARBA00022448"/>
    </source>
</evidence>
<reference evidence="8 9" key="1">
    <citation type="submission" date="2020-02" db="EMBL/GenBank/DDBJ databases">
        <title>Draft genome sequence of Haematococcus lacustris strain NIES-144.</title>
        <authorList>
            <person name="Morimoto D."/>
            <person name="Nakagawa S."/>
            <person name="Yoshida T."/>
            <person name="Sawayama S."/>
        </authorList>
    </citation>
    <scope>NUCLEOTIDE SEQUENCE [LARGE SCALE GENOMIC DNA]</scope>
    <source>
        <strain evidence="8 9">NIES-144</strain>
    </source>
</reference>
<dbReference type="GO" id="GO:0016020">
    <property type="term" value="C:membrane"/>
    <property type="evidence" value="ECO:0007669"/>
    <property type="project" value="UniProtKB-SubCell"/>
</dbReference>
<sequence>DFKGEAPLLIKIAAGLTTGALGIMVASPTDLVKVRMQSEGKLAPGVPRKYPSALAAYGIIGGGRGRAVERRWAQHCAQRLDQCRGAGLL</sequence>
<dbReference type="Gene3D" id="1.50.40.10">
    <property type="entry name" value="Mitochondrial carrier domain"/>
    <property type="match status" value="1"/>
</dbReference>
<evidence type="ECO:0000256" key="4">
    <source>
        <dbReference type="ARBA" id="ARBA00022692"/>
    </source>
</evidence>
<protein>
    <submittedName>
        <fullName evidence="8">Uncoupling protein</fullName>
    </submittedName>
</protein>
<name>A0A6A0ABT2_HAELA</name>
<dbReference type="Proteomes" id="UP000485058">
    <property type="component" value="Unassembled WGS sequence"/>
</dbReference>